<dbReference type="Proteomes" id="UP000030418">
    <property type="component" value="Unassembled WGS sequence"/>
</dbReference>
<keyword evidence="4 5" id="KW-0720">Serine protease</keyword>
<dbReference type="InterPro" id="IPR005151">
    <property type="entry name" value="Tail-specific_protease"/>
</dbReference>
<dbReference type="CDD" id="cd06782">
    <property type="entry name" value="cpPDZ_CPP-like"/>
    <property type="match status" value="1"/>
</dbReference>
<dbReference type="SMART" id="SM00245">
    <property type="entry name" value="TSPc"/>
    <property type="match status" value="1"/>
</dbReference>
<dbReference type="Pfam" id="PF11818">
    <property type="entry name" value="DUF3340"/>
    <property type="match status" value="1"/>
</dbReference>
<dbReference type="EC" id="3.4.21.102" evidence="9"/>
<evidence type="ECO:0000256" key="5">
    <source>
        <dbReference type="RuleBase" id="RU004404"/>
    </source>
</evidence>
<dbReference type="EMBL" id="JPXY01000034">
    <property type="protein sequence ID" value="KGQ31377.1"/>
    <property type="molecule type" value="Genomic_DNA"/>
</dbReference>
<dbReference type="Gene3D" id="3.90.226.10">
    <property type="entry name" value="2-enoyl-CoA Hydratase, Chain A, domain 1"/>
    <property type="match status" value="1"/>
</dbReference>
<dbReference type="InterPro" id="IPR040573">
    <property type="entry name" value="TSP_N"/>
</dbReference>
<dbReference type="NCBIfam" id="TIGR00225">
    <property type="entry name" value="prc"/>
    <property type="match status" value="1"/>
</dbReference>
<keyword evidence="7" id="KW-0732">Signal</keyword>
<dbReference type="AlphaFoldDB" id="A0A0A2XK67"/>
<dbReference type="GO" id="GO:0030288">
    <property type="term" value="C:outer membrane-bounded periplasmic space"/>
    <property type="evidence" value="ECO:0007669"/>
    <property type="project" value="TreeGrafter"/>
</dbReference>
<name>A0A0A2XK67_9PAST</name>
<dbReference type="PROSITE" id="PS50106">
    <property type="entry name" value="PDZ"/>
    <property type="match status" value="1"/>
</dbReference>
<comment type="similarity">
    <text evidence="1 5">Belongs to the peptidase S41A family.</text>
</comment>
<dbReference type="InterPro" id="IPR004447">
    <property type="entry name" value="Peptidase_S41A"/>
</dbReference>
<reference evidence="9 10" key="1">
    <citation type="submission" date="2014-08" db="EMBL/GenBank/DDBJ databases">
        <title>Chaperone-usher fimbriae in a diverse selection of Gallibacterium genomes.</title>
        <authorList>
            <person name="Kudirkiene E."/>
            <person name="Bager R.J."/>
            <person name="Johnson T.J."/>
            <person name="Bojesen A.M."/>
        </authorList>
    </citation>
    <scope>NUCLEOTIDE SEQUENCE [LARGE SCALE GENOMIC DNA]</scope>
    <source>
        <strain evidence="9 10">CCM5976</strain>
    </source>
</reference>
<evidence type="ECO:0000256" key="3">
    <source>
        <dbReference type="ARBA" id="ARBA00022801"/>
    </source>
</evidence>
<accession>A0A0A2XK67</accession>
<dbReference type="InterPro" id="IPR001478">
    <property type="entry name" value="PDZ"/>
</dbReference>
<dbReference type="InterPro" id="IPR036034">
    <property type="entry name" value="PDZ_sf"/>
</dbReference>
<proteinExistence type="inferred from homology"/>
<keyword evidence="2 5" id="KW-0645">Protease</keyword>
<dbReference type="RefSeq" id="WP_039135882.1">
    <property type="nucleotide sequence ID" value="NZ_JPXY01000034.1"/>
</dbReference>
<feature type="coiled-coil region" evidence="6">
    <location>
        <begin position="604"/>
        <end position="631"/>
    </location>
</feature>
<evidence type="ECO:0000313" key="9">
    <source>
        <dbReference type="EMBL" id="KGQ31377.1"/>
    </source>
</evidence>
<dbReference type="PANTHER" id="PTHR32060">
    <property type="entry name" value="TAIL-SPECIFIC PROTEASE"/>
    <property type="match status" value="1"/>
</dbReference>
<organism evidence="9 10">
    <name type="scientific">Gallibacterium genomosp. 2</name>
    <dbReference type="NCBI Taxonomy" id="155517"/>
    <lineage>
        <taxon>Bacteria</taxon>
        <taxon>Pseudomonadati</taxon>
        <taxon>Pseudomonadota</taxon>
        <taxon>Gammaproteobacteria</taxon>
        <taxon>Pasteurellales</taxon>
        <taxon>Pasteurellaceae</taxon>
        <taxon>Gallibacterium</taxon>
    </lineage>
</organism>
<feature type="chain" id="PRO_5001996790" evidence="7">
    <location>
        <begin position="24"/>
        <end position="669"/>
    </location>
</feature>
<dbReference type="InterPro" id="IPR029045">
    <property type="entry name" value="ClpP/crotonase-like_dom_sf"/>
</dbReference>
<feature type="signal peptide" evidence="7">
    <location>
        <begin position="1"/>
        <end position="23"/>
    </location>
</feature>
<dbReference type="Pfam" id="PF17804">
    <property type="entry name" value="TSP_NTD"/>
    <property type="match status" value="1"/>
</dbReference>
<dbReference type="Pfam" id="PF03572">
    <property type="entry name" value="Peptidase_S41"/>
    <property type="match status" value="1"/>
</dbReference>
<comment type="caution">
    <text evidence="9">The sequence shown here is derived from an EMBL/GenBank/DDBJ whole genome shotgun (WGS) entry which is preliminary data.</text>
</comment>
<dbReference type="GO" id="GO:0007165">
    <property type="term" value="P:signal transduction"/>
    <property type="evidence" value="ECO:0007669"/>
    <property type="project" value="TreeGrafter"/>
</dbReference>
<feature type="domain" description="PDZ" evidence="8">
    <location>
        <begin position="250"/>
        <end position="311"/>
    </location>
</feature>
<dbReference type="Pfam" id="PF00595">
    <property type="entry name" value="PDZ"/>
    <property type="match status" value="1"/>
</dbReference>
<protein>
    <submittedName>
        <fullName evidence="9">Carboxy-terminal protease</fullName>
        <ecNumber evidence="9">3.4.21.102</ecNumber>
    </submittedName>
</protein>
<dbReference type="NCBIfam" id="NF008388">
    <property type="entry name" value="PRK11186.1"/>
    <property type="match status" value="1"/>
</dbReference>
<dbReference type="SUPFAM" id="SSF52096">
    <property type="entry name" value="ClpP/crotonase"/>
    <property type="match status" value="1"/>
</dbReference>
<dbReference type="GO" id="GO:0006508">
    <property type="term" value="P:proteolysis"/>
    <property type="evidence" value="ECO:0007669"/>
    <property type="project" value="UniProtKB-KW"/>
</dbReference>
<keyword evidence="10" id="KW-1185">Reference proteome</keyword>
<dbReference type="GO" id="GO:0004252">
    <property type="term" value="F:serine-type endopeptidase activity"/>
    <property type="evidence" value="ECO:0007669"/>
    <property type="project" value="UniProtKB-EC"/>
</dbReference>
<evidence type="ECO:0000256" key="2">
    <source>
        <dbReference type="ARBA" id="ARBA00022670"/>
    </source>
</evidence>
<dbReference type="Gene3D" id="2.30.42.10">
    <property type="match status" value="1"/>
</dbReference>
<dbReference type="Gene3D" id="3.30.750.44">
    <property type="match status" value="1"/>
</dbReference>
<evidence type="ECO:0000259" key="8">
    <source>
        <dbReference type="PROSITE" id="PS50106"/>
    </source>
</evidence>
<dbReference type="PANTHER" id="PTHR32060:SF22">
    <property type="entry name" value="CARBOXYL-TERMINAL-PROCESSING PEPTIDASE 3, CHLOROPLASTIC"/>
    <property type="match status" value="1"/>
</dbReference>
<gene>
    <name evidence="9" type="ORF">P375_07920</name>
</gene>
<dbReference type="InterPro" id="IPR020992">
    <property type="entry name" value="Tail_Prtase_C"/>
</dbReference>
<dbReference type="SUPFAM" id="SSF50156">
    <property type="entry name" value="PDZ domain-like"/>
    <property type="match status" value="1"/>
</dbReference>
<evidence type="ECO:0000256" key="1">
    <source>
        <dbReference type="ARBA" id="ARBA00009179"/>
    </source>
</evidence>
<keyword evidence="6" id="KW-0175">Coiled coil</keyword>
<dbReference type="CDD" id="cd07560">
    <property type="entry name" value="Peptidase_S41_CPP"/>
    <property type="match status" value="1"/>
</dbReference>
<evidence type="ECO:0000313" key="10">
    <source>
        <dbReference type="Proteomes" id="UP000030418"/>
    </source>
</evidence>
<evidence type="ECO:0000256" key="7">
    <source>
        <dbReference type="SAM" id="SignalP"/>
    </source>
</evidence>
<keyword evidence="3 5" id="KW-0378">Hydrolase</keyword>
<evidence type="ECO:0000256" key="4">
    <source>
        <dbReference type="ARBA" id="ARBA00022825"/>
    </source>
</evidence>
<evidence type="ECO:0000256" key="6">
    <source>
        <dbReference type="SAM" id="Coils"/>
    </source>
</evidence>
<sequence>MKFKKLALSIVIGTLFVNVPAWAAKPDISADKIVVPAPSDSNSLEAKRVTSRLIQSHYKKFSLDDALSEKIFNRYIDFLDYSHNTFLQSDVDELRAKYAKHFDDDLNAGDLTAAFAMYDLLQQRRYQRYSYALSLLDKEPNLKENDQIEIDRSKAPFPKTEEEADKLWKERVKNDVISMRLQGKSWSQIKKKLTKRYNLAIKRLTQTKADDITQLFLNSFARELDPHTSYLSPRNAKSFHEDMNLSLEGIGATLQSEDDETIIKSLVPGAPADRSKKIKAGDKIIGVGQGKKGEIEDVVGWRLDDVVEKIKGKKGTTVRLELESAKTGKTRIVTLVRDKVRIEDRAAKLKMEKVDNHNIAVITIPSFYNGLTVDVTKLLAEMKQKNAEALVIDLRNNGGGSLPEVVSLSGLFISDGPVVQVRDAFNRIRVHDDVDPQQLYNGPMIVIVDRFSASASEIFSAAMQDYGRAIIVGQDTFGKGTVQQSRPLNFIYDTDPTPLGAIQYTIQKFYRINGGSTQLKGVTPDIKIAELIDESEYGESKEDNALAWDKIPEAQYTRVADLSDLIKKLSENHKARVANDPEFIVLNQDIETRDRRNQRKFLSLNLADRKAENDKDDAKRLKDLNARFKREGKKPLKKLDDLPKDYEAPDFVLKEVEHMASDMLPQKQN</sequence>
<dbReference type="SMART" id="SM00228">
    <property type="entry name" value="PDZ"/>
    <property type="match status" value="1"/>
</dbReference>